<accession>A0A6V7JI48</accession>
<sequence>MAHNKVILGHTRNGMSSLRYRYIIDQTNGKEAIGNMEIMGRVIFSEQILLYPADDSVFRHFCIKFSPRIGRLLSP</sequence>
<name>A0A6V7JI48_9HYME</name>
<protein>
    <submittedName>
        <fullName evidence="1">Uncharacterized protein</fullName>
    </submittedName>
</protein>
<dbReference type="EMBL" id="CADCXW020000016">
    <property type="protein sequence ID" value="CAD1551028.1"/>
    <property type="molecule type" value="Genomic_DNA"/>
</dbReference>
<dbReference type="AlphaFoldDB" id="A0A6V7JI48"/>
<reference evidence="1" key="1">
    <citation type="submission" date="2020-07" db="EMBL/GenBank/DDBJ databases">
        <authorList>
            <person name="Ferguson B K."/>
        </authorList>
    </citation>
    <scope>NUCLEOTIDE SEQUENCE</scope>
    <source>
        <strain evidence="1">L06</strain>
    </source>
</reference>
<evidence type="ECO:0000313" key="1">
    <source>
        <dbReference type="EMBL" id="CAD1551028.1"/>
    </source>
</evidence>
<proteinExistence type="predicted"/>
<organism evidence="1">
    <name type="scientific">Bracon brevicornis</name>
    <dbReference type="NCBI Taxonomy" id="1563983"/>
    <lineage>
        <taxon>Eukaryota</taxon>
        <taxon>Metazoa</taxon>
        <taxon>Ecdysozoa</taxon>
        <taxon>Arthropoda</taxon>
        <taxon>Hexapoda</taxon>
        <taxon>Insecta</taxon>
        <taxon>Pterygota</taxon>
        <taxon>Neoptera</taxon>
        <taxon>Endopterygota</taxon>
        <taxon>Hymenoptera</taxon>
        <taxon>Apocrita</taxon>
        <taxon>Ichneumonoidea</taxon>
        <taxon>Braconidae</taxon>
        <taxon>Braconinae</taxon>
        <taxon>Bracon</taxon>
    </lineage>
</organism>
<gene>
    <name evidence="1" type="ORF">BBRV_LOCUS51724</name>
</gene>